<name>A0A317QA37_9ENTR</name>
<proteinExistence type="predicted"/>
<comment type="caution">
    <text evidence="1">The sequence shown here is derived from an EMBL/GenBank/DDBJ whole genome shotgun (WGS) entry which is preliminary data.</text>
</comment>
<keyword evidence="2" id="KW-1185">Reference proteome</keyword>
<protein>
    <submittedName>
        <fullName evidence="1">Uncharacterized protein</fullName>
    </submittedName>
</protein>
<evidence type="ECO:0000313" key="1">
    <source>
        <dbReference type="EMBL" id="PWW11436.1"/>
    </source>
</evidence>
<dbReference type="Proteomes" id="UP000246744">
    <property type="component" value="Unassembled WGS sequence"/>
</dbReference>
<organism evidence="1 2">
    <name type="scientific">Mangrovibacter plantisponsor</name>
    <dbReference type="NCBI Taxonomy" id="451513"/>
    <lineage>
        <taxon>Bacteria</taxon>
        <taxon>Pseudomonadati</taxon>
        <taxon>Pseudomonadota</taxon>
        <taxon>Gammaproteobacteria</taxon>
        <taxon>Enterobacterales</taxon>
        <taxon>Enterobacteriaceae</taxon>
        <taxon>Mangrovibacter</taxon>
    </lineage>
</organism>
<gene>
    <name evidence="1" type="ORF">DES37_10238</name>
</gene>
<reference evidence="1 2" key="1">
    <citation type="submission" date="2018-05" db="EMBL/GenBank/DDBJ databases">
        <title>Genomic Encyclopedia of Type Strains, Phase IV (KMG-IV): sequencing the most valuable type-strain genomes for metagenomic binning, comparative biology and taxonomic classification.</title>
        <authorList>
            <person name="Goeker M."/>
        </authorList>
    </citation>
    <scope>NUCLEOTIDE SEQUENCE [LARGE SCALE GENOMIC DNA]</scope>
    <source>
        <strain evidence="1 2">DSM 19579</strain>
    </source>
</reference>
<dbReference type="EMBL" id="QGTS01000002">
    <property type="protein sequence ID" value="PWW11436.1"/>
    <property type="molecule type" value="Genomic_DNA"/>
</dbReference>
<evidence type="ECO:0000313" key="2">
    <source>
        <dbReference type="Proteomes" id="UP000246744"/>
    </source>
</evidence>
<sequence>MLAGKGEHTESVCSPANNVLGQLTGGVTLTCQLLERG</sequence>
<dbReference type="AlphaFoldDB" id="A0A317QA37"/>
<accession>A0A317QA37</accession>